<dbReference type="GO" id="GO:0009279">
    <property type="term" value="C:cell outer membrane"/>
    <property type="evidence" value="ECO:0007669"/>
    <property type="project" value="UniProtKB-SubCell"/>
</dbReference>
<keyword evidence="3" id="KW-0813">Transport</keyword>
<dbReference type="GO" id="GO:1990281">
    <property type="term" value="C:efflux pump complex"/>
    <property type="evidence" value="ECO:0007669"/>
    <property type="project" value="TreeGrafter"/>
</dbReference>
<name>A0A512AH25_9SPHN</name>
<organism evidence="9 10">
    <name type="scientific">Novosphingobium sediminis</name>
    <dbReference type="NCBI Taxonomy" id="707214"/>
    <lineage>
        <taxon>Bacteria</taxon>
        <taxon>Pseudomonadati</taxon>
        <taxon>Pseudomonadota</taxon>
        <taxon>Alphaproteobacteria</taxon>
        <taxon>Sphingomonadales</taxon>
        <taxon>Sphingomonadaceae</taxon>
        <taxon>Novosphingobium</taxon>
    </lineage>
</organism>
<dbReference type="Proteomes" id="UP000321464">
    <property type="component" value="Unassembled WGS sequence"/>
</dbReference>
<comment type="similarity">
    <text evidence="2">Belongs to the outer membrane factor (OMF) (TC 1.B.17) family.</text>
</comment>
<dbReference type="PANTHER" id="PTHR30026:SF22">
    <property type="entry name" value="OUTER MEMBRANE EFFLUX PROTEIN"/>
    <property type="match status" value="1"/>
</dbReference>
<dbReference type="EMBL" id="BJYR01000006">
    <property type="protein sequence ID" value="GEN99017.1"/>
    <property type="molecule type" value="Genomic_DNA"/>
</dbReference>
<evidence type="ECO:0000256" key="2">
    <source>
        <dbReference type="ARBA" id="ARBA00007613"/>
    </source>
</evidence>
<gene>
    <name evidence="9" type="ORF">NSE01_08500</name>
</gene>
<dbReference type="GO" id="GO:0015562">
    <property type="term" value="F:efflux transmembrane transporter activity"/>
    <property type="evidence" value="ECO:0007669"/>
    <property type="project" value="InterPro"/>
</dbReference>
<dbReference type="AlphaFoldDB" id="A0A512AH25"/>
<feature type="compositionally biased region" description="Basic and acidic residues" evidence="8">
    <location>
        <begin position="20"/>
        <end position="30"/>
    </location>
</feature>
<evidence type="ECO:0000313" key="10">
    <source>
        <dbReference type="Proteomes" id="UP000321464"/>
    </source>
</evidence>
<feature type="region of interest" description="Disordered" evidence="8">
    <location>
        <begin position="1"/>
        <end position="37"/>
    </location>
</feature>
<evidence type="ECO:0000256" key="6">
    <source>
        <dbReference type="ARBA" id="ARBA00023136"/>
    </source>
</evidence>
<accession>A0A512AH25</accession>
<keyword evidence="5" id="KW-0812">Transmembrane</keyword>
<keyword evidence="4" id="KW-1134">Transmembrane beta strand</keyword>
<dbReference type="InterPro" id="IPR003423">
    <property type="entry name" value="OMP_efflux"/>
</dbReference>
<evidence type="ECO:0000256" key="7">
    <source>
        <dbReference type="ARBA" id="ARBA00023237"/>
    </source>
</evidence>
<dbReference type="SUPFAM" id="SSF56954">
    <property type="entry name" value="Outer membrane efflux proteins (OEP)"/>
    <property type="match status" value="1"/>
</dbReference>
<dbReference type="GO" id="GO:0015288">
    <property type="term" value="F:porin activity"/>
    <property type="evidence" value="ECO:0007669"/>
    <property type="project" value="TreeGrafter"/>
</dbReference>
<comment type="caution">
    <text evidence="9">The sequence shown here is derived from an EMBL/GenBank/DDBJ whole genome shotgun (WGS) entry which is preliminary data.</text>
</comment>
<evidence type="ECO:0000256" key="1">
    <source>
        <dbReference type="ARBA" id="ARBA00004442"/>
    </source>
</evidence>
<dbReference type="OrthoDB" id="7498903at2"/>
<protein>
    <submittedName>
        <fullName evidence="9">Uncharacterized protein</fullName>
    </submittedName>
</protein>
<dbReference type="PANTHER" id="PTHR30026">
    <property type="entry name" value="OUTER MEMBRANE PROTEIN TOLC"/>
    <property type="match status" value="1"/>
</dbReference>
<keyword evidence="10" id="KW-1185">Reference proteome</keyword>
<evidence type="ECO:0000256" key="5">
    <source>
        <dbReference type="ARBA" id="ARBA00022692"/>
    </source>
</evidence>
<keyword evidence="7" id="KW-0998">Cell outer membrane</keyword>
<keyword evidence="6" id="KW-0472">Membrane</keyword>
<dbReference type="InterPro" id="IPR051906">
    <property type="entry name" value="TolC-like"/>
</dbReference>
<sequence>MQGPPDSAAQAGTYGADDPESGRDPGDIRGDAAGNAEDAAAADLDRIAFRPELPPETPADVAERAASGLPVTSLTDALQLAYWTAPSLLAQRSTVRSYDYRVAQARANYGPKLNYSLATTFESDRFEQRRGLPVALSGWTTSASAILTQPLFTFGRNASQERNSAAQLEFQRQVLRSSEQQALLDAITSYIGVLRDRAAVLIAKDNLAALQRQLNDNKARLAVREVTATDVQQISTRVSLGQAQVYAAQRDAASSEAGFLRMVGVPAGDLVPPNPLQLPVRQLEEAYAYSEMHSPVLLAAQAREKVSRASVAAAKADLMPRIDFQGSASYGSQSAYSDDLRQRGLRGQFIISGPIFESGLRRARVSEAMAANDADWRLLDASLRENRATLAAFWNDWQAQQAAIASYRTAEESARKAYEGAVLQQRAGLITTLDVLDLARELLVARSNSNTAVANAYIAKARVLAAAGALEQSWLMPDAARYEADRHLGKVRHNGDVPIYTPVLRAIENAGAIGGTATRPVRDPAGARTAAPIVILPADKLVDPAPSPADTPKAP</sequence>
<evidence type="ECO:0000256" key="8">
    <source>
        <dbReference type="SAM" id="MobiDB-lite"/>
    </source>
</evidence>
<evidence type="ECO:0000313" key="9">
    <source>
        <dbReference type="EMBL" id="GEN99017.1"/>
    </source>
</evidence>
<evidence type="ECO:0000256" key="4">
    <source>
        <dbReference type="ARBA" id="ARBA00022452"/>
    </source>
</evidence>
<evidence type="ECO:0000256" key="3">
    <source>
        <dbReference type="ARBA" id="ARBA00022448"/>
    </source>
</evidence>
<dbReference type="RefSeq" id="WP_147158393.1">
    <property type="nucleotide sequence ID" value="NZ_BJYR01000006.1"/>
</dbReference>
<dbReference type="Gene3D" id="1.20.1600.10">
    <property type="entry name" value="Outer membrane efflux proteins (OEP)"/>
    <property type="match status" value="1"/>
</dbReference>
<comment type="subcellular location">
    <subcellularLocation>
        <location evidence="1">Cell outer membrane</location>
    </subcellularLocation>
</comment>
<proteinExistence type="inferred from homology"/>
<reference evidence="9 10" key="1">
    <citation type="submission" date="2019-07" db="EMBL/GenBank/DDBJ databases">
        <title>Whole genome shotgun sequence of Novosphingobium sediminis NBRC 106119.</title>
        <authorList>
            <person name="Hosoyama A."/>
            <person name="Uohara A."/>
            <person name="Ohji S."/>
            <person name="Ichikawa N."/>
        </authorList>
    </citation>
    <scope>NUCLEOTIDE SEQUENCE [LARGE SCALE GENOMIC DNA]</scope>
    <source>
        <strain evidence="9 10">NBRC 106119</strain>
    </source>
</reference>
<dbReference type="Pfam" id="PF02321">
    <property type="entry name" value="OEP"/>
    <property type="match status" value="2"/>
</dbReference>